<evidence type="ECO:0000313" key="1">
    <source>
        <dbReference type="EMBL" id="AEU34779.1"/>
    </source>
</evidence>
<accession>G8NNJ4</accession>
<dbReference type="AlphaFoldDB" id="G8NNJ4"/>
<dbReference type="HOGENOM" id="CLU_3234224_0_0_0"/>
<sequence length="43" mass="4803">MSSMESHLMQGIGRAVVPMGETFQSIFPVGVERRLDLYGCFPQ</sequence>
<organism evidence="1 2">
    <name type="scientific">Granulicella mallensis (strain ATCC BAA-1857 / DSM 23137 / MP5ACTX8)</name>
    <dbReference type="NCBI Taxonomy" id="682795"/>
    <lineage>
        <taxon>Bacteria</taxon>
        <taxon>Pseudomonadati</taxon>
        <taxon>Acidobacteriota</taxon>
        <taxon>Terriglobia</taxon>
        <taxon>Terriglobales</taxon>
        <taxon>Acidobacteriaceae</taxon>
        <taxon>Granulicella</taxon>
    </lineage>
</organism>
<gene>
    <name evidence="1" type="ordered locus">AciX8_0425</name>
</gene>
<reference evidence="1 2" key="1">
    <citation type="submission" date="2011-11" db="EMBL/GenBank/DDBJ databases">
        <title>Complete sequence of Granulicella mallensis MP5ACTX8.</title>
        <authorList>
            <consortium name="US DOE Joint Genome Institute"/>
            <person name="Lucas S."/>
            <person name="Copeland A."/>
            <person name="Lapidus A."/>
            <person name="Cheng J.-F."/>
            <person name="Goodwin L."/>
            <person name="Pitluck S."/>
            <person name="Peters L."/>
            <person name="Lu M."/>
            <person name="Detter J.C."/>
            <person name="Han C."/>
            <person name="Tapia R."/>
            <person name="Land M."/>
            <person name="Hauser L."/>
            <person name="Kyrpides N."/>
            <person name="Ivanova N."/>
            <person name="Mikhailova N."/>
            <person name="Pagani I."/>
            <person name="Rawat S."/>
            <person name="Mannisto M."/>
            <person name="Haggblom M."/>
            <person name="Woyke T."/>
        </authorList>
    </citation>
    <scope>NUCLEOTIDE SEQUENCE [LARGE SCALE GENOMIC DNA]</scope>
    <source>
        <strain evidence="2">ATCC BAA-1857 / DSM 23137 / MP5ACTX8</strain>
    </source>
</reference>
<keyword evidence="2" id="KW-1185">Reference proteome</keyword>
<protein>
    <submittedName>
        <fullName evidence="1">Uncharacterized protein</fullName>
    </submittedName>
</protein>
<evidence type="ECO:0000313" key="2">
    <source>
        <dbReference type="Proteomes" id="UP000007113"/>
    </source>
</evidence>
<dbReference type="EMBL" id="CP003130">
    <property type="protein sequence ID" value="AEU34779.1"/>
    <property type="molecule type" value="Genomic_DNA"/>
</dbReference>
<dbReference type="KEGG" id="gma:AciX8_0425"/>
<name>G8NNJ4_GRAMM</name>
<proteinExistence type="predicted"/>
<dbReference type="Proteomes" id="UP000007113">
    <property type="component" value="Chromosome"/>
</dbReference>